<dbReference type="Proteomes" id="UP000078240">
    <property type="component" value="Unassembled WGS sequence"/>
</dbReference>
<evidence type="ECO:0000313" key="2">
    <source>
        <dbReference type="EMBL" id="OAQ77318.1"/>
    </source>
</evidence>
<organism evidence="2 3">
    <name type="scientific">Purpureocillium lilacinum</name>
    <name type="common">Paecilomyces lilacinus</name>
    <dbReference type="NCBI Taxonomy" id="33203"/>
    <lineage>
        <taxon>Eukaryota</taxon>
        <taxon>Fungi</taxon>
        <taxon>Dikarya</taxon>
        <taxon>Ascomycota</taxon>
        <taxon>Pezizomycotina</taxon>
        <taxon>Sordariomycetes</taxon>
        <taxon>Hypocreomycetidae</taxon>
        <taxon>Hypocreales</taxon>
        <taxon>Ophiocordycipitaceae</taxon>
        <taxon>Purpureocillium</taxon>
    </lineage>
</organism>
<evidence type="ECO:0000256" key="1">
    <source>
        <dbReference type="SAM" id="MobiDB-lite"/>
    </source>
</evidence>
<feature type="region of interest" description="Disordered" evidence="1">
    <location>
        <begin position="1"/>
        <end position="27"/>
    </location>
</feature>
<accession>A0A179GIJ1</accession>
<evidence type="ECO:0000313" key="3">
    <source>
        <dbReference type="Proteomes" id="UP000078240"/>
    </source>
</evidence>
<proteinExistence type="predicted"/>
<name>A0A179GIJ1_PURLI</name>
<dbReference type="EMBL" id="LSBH01000006">
    <property type="protein sequence ID" value="OAQ77318.1"/>
    <property type="molecule type" value="Genomic_DNA"/>
</dbReference>
<reference evidence="2 3" key="1">
    <citation type="submission" date="2016-01" db="EMBL/GenBank/DDBJ databases">
        <title>Biosynthesis of antibiotic leucinostatins and their inhibition on Phytophthora in bio-control Purpureocillium lilacinum.</title>
        <authorList>
            <person name="Wang G."/>
            <person name="Liu Z."/>
            <person name="Lin R."/>
            <person name="Li E."/>
            <person name="Mao Z."/>
            <person name="Ling J."/>
            <person name="Yin W."/>
            <person name="Xie B."/>
        </authorList>
    </citation>
    <scope>NUCLEOTIDE SEQUENCE [LARGE SCALE GENOMIC DNA]</scope>
    <source>
        <strain evidence="2">PLBJ-1</strain>
    </source>
</reference>
<protein>
    <submittedName>
        <fullName evidence="2">Uncharacterized protein</fullName>
    </submittedName>
</protein>
<comment type="caution">
    <text evidence="2">The sequence shown here is derived from an EMBL/GenBank/DDBJ whole genome shotgun (WGS) entry which is preliminary data.</text>
</comment>
<feature type="compositionally biased region" description="Basic residues" evidence="1">
    <location>
        <begin position="9"/>
        <end position="20"/>
    </location>
</feature>
<gene>
    <name evidence="2" type="ORF">VFPBJ_07790</name>
</gene>
<dbReference type="AlphaFoldDB" id="A0A179GIJ1"/>
<sequence>MRFSVDKLPRRRSANSRRVRSAQGREFKGSEVQRAQAYVDDSAVCPTLELEAAMVGPAIMRRPLRVGHVGTKMAITSQCAVINID</sequence>